<keyword evidence="5" id="KW-1185">Reference proteome</keyword>
<keyword evidence="4" id="KW-0808">Transferase</keyword>
<dbReference type="GO" id="GO:0004715">
    <property type="term" value="F:non-membrane spanning protein tyrosine kinase activity"/>
    <property type="evidence" value="ECO:0007669"/>
    <property type="project" value="UniProtKB-EC"/>
</dbReference>
<dbReference type="PANTHER" id="PTHR32309">
    <property type="entry name" value="TYROSINE-PROTEIN KINASE"/>
    <property type="match status" value="1"/>
</dbReference>
<reference evidence="4 5" key="1">
    <citation type="submission" date="2017-03" db="EMBL/GenBank/DDBJ databases">
        <authorList>
            <person name="Afonso C.L."/>
            <person name="Miller P.J."/>
            <person name="Scott M.A."/>
            <person name="Spackman E."/>
            <person name="Goraichik I."/>
            <person name="Dimitrov K.M."/>
            <person name="Suarez D.L."/>
            <person name="Swayne D.E."/>
        </authorList>
    </citation>
    <scope>NUCLEOTIDE SEQUENCE [LARGE SCALE GENOMIC DNA]</scope>
    <source>
        <strain evidence="4 5">CECT 8287</strain>
    </source>
</reference>
<sequence>MERIQSAIEKARKARTKAETRAKGDRSVKAAEIEAVPADQTLNSQHSVSAQEDAERNLAWQKIKQLKLDDRHLQISRIVAHKSCQEANPYDVLRTKLLQQMNKNGWKRVAITSPTAGCGKSTICANIAFSLARYVDFRVMVVELDLRRPSLKKIIGLAEKHQFSQVLKESDVAENHMVRIGENLIFATNSSSVSNAAELLQSVGAASVLDKLEATYRPNIVIFDTAPILTGDDTLEILDQVDCALLVAEAESSRSSEIDKCEHDLSERTNCAGIVLNKCRYMDRGDSYYYSP</sequence>
<dbReference type="Pfam" id="PF10609">
    <property type="entry name" value="ParA"/>
    <property type="match status" value="1"/>
</dbReference>
<dbReference type="OrthoDB" id="9775724at2"/>
<dbReference type="RefSeq" id="WP_085892626.1">
    <property type="nucleotide sequence ID" value="NZ_FWFL01000005.1"/>
</dbReference>
<evidence type="ECO:0000313" key="4">
    <source>
        <dbReference type="EMBL" id="SLN46906.1"/>
    </source>
</evidence>
<evidence type="ECO:0000256" key="3">
    <source>
        <dbReference type="SAM" id="MobiDB-lite"/>
    </source>
</evidence>
<dbReference type="SUPFAM" id="SSF52540">
    <property type="entry name" value="P-loop containing nucleoside triphosphate hydrolases"/>
    <property type="match status" value="1"/>
</dbReference>
<dbReference type="GO" id="GO:0005524">
    <property type="term" value="F:ATP binding"/>
    <property type="evidence" value="ECO:0007669"/>
    <property type="project" value="UniProtKB-KW"/>
</dbReference>
<accession>A0A1Y5SWW0</accession>
<evidence type="ECO:0000256" key="1">
    <source>
        <dbReference type="ARBA" id="ARBA00022741"/>
    </source>
</evidence>
<keyword evidence="1" id="KW-0547">Nucleotide-binding</keyword>
<dbReference type="InterPro" id="IPR027417">
    <property type="entry name" value="P-loop_NTPase"/>
</dbReference>
<feature type="region of interest" description="Disordered" evidence="3">
    <location>
        <begin position="1"/>
        <end position="36"/>
    </location>
</feature>
<organism evidence="4 5">
    <name type="scientific">Roseovarius litorisediminis</name>
    <dbReference type="NCBI Taxonomy" id="1312363"/>
    <lineage>
        <taxon>Bacteria</taxon>
        <taxon>Pseudomonadati</taxon>
        <taxon>Pseudomonadota</taxon>
        <taxon>Alphaproteobacteria</taxon>
        <taxon>Rhodobacterales</taxon>
        <taxon>Roseobacteraceae</taxon>
        <taxon>Roseovarius</taxon>
    </lineage>
</organism>
<proteinExistence type="predicted"/>
<keyword evidence="4" id="KW-0418">Kinase</keyword>
<dbReference type="EC" id="2.7.10.2" evidence="4"/>
<name>A0A1Y5SWW0_9RHOB</name>
<dbReference type="InterPro" id="IPR005702">
    <property type="entry name" value="Wzc-like_C"/>
</dbReference>
<dbReference type="AlphaFoldDB" id="A0A1Y5SWW0"/>
<dbReference type="Proteomes" id="UP000193827">
    <property type="component" value="Unassembled WGS sequence"/>
</dbReference>
<dbReference type="InterPro" id="IPR033756">
    <property type="entry name" value="YlxH/NBP35"/>
</dbReference>
<dbReference type="CDD" id="cd05387">
    <property type="entry name" value="BY-kinase"/>
    <property type="match status" value="1"/>
</dbReference>
<protein>
    <submittedName>
        <fullName evidence="4">Tyrosine-protein kinase YwqD</fullName>
        <ecNumber evidence="4">2.7.10.2</ecNumber>
    </submittedName>
</protein>
<evidence type="ECO:0000256" key="2">
    <source>
        <dbReference type="ARBA" id="ARBA00022840"/>
    </source>
</evidence>
<evidence type="ECO:0000313" key="5">
    <source>
        <dbReference type="Proteomes" id="UP000193827"/>
    </source>
</evidence>
<dbReference type="EMBL" id="FWFL01000005">
    <property type="protein sequence ID" value="SLN46906.1"/>
    <property type="molecule type" value="Genomic_DNA"/>
</dbReference>
<feature type="compositionally biased region" description="Basic and acidic residues" evidence="3">
    <location>
        <begin position="16"/>
        <end position="32"/>
    </location>
</feature>
<keyword evidence="2" id="KW-0067">ATP-binding</keyword>
<dbReference type="InterPro" id="IPR050445">
    <property type="entry name" value="Bact_polysacc_biosynth/exp"/>
</dbReference>
<dbReference type="Gene3D" id="3.40.50.300">
    <property type="entry name" value="P-loop containing nucleotide triphosphate hydrolases"/>
    <property type="match status" value="1"/>
</dbReference>
<gene>
    <name evidence="4" type="primary">ywqD</name>
    <name evidence="4" type="ORF">PEL8287_02434</name>
</gene>
<dbReference type="PANTHER" id="PTHR32309:SF31">
    <property type="entry name" value="CAPSULAR EXOPOLYSACCHARIDE FAMILY"/>
    <property type="match status" value="1"/>
</dbReference>